<dbReference type="Pfam" id="PF03450">
    <property type="entry name" value="CO_deh_flav_C"/>
    <property type="match status" value="1"/>
</dbReference>
<keyword evidence="4" id="KW-0285">Flavoprotein</keyword>
<comment type="caution">
    <text evidence="9">The sequence shown here is derived from an EMBL/GenBank/DDBJ whole genome shotgun (WGS) entry which is preliminary data.</text>
</comment>
<reference evidence="9" key="2">
    <citation type="submission" date="2020-12" db="EMBL/GenBank/DDBJ databases">
        <authorList>
            <person name="Kanost M."/>
        </authorList>
    </citation>
    <scope>NUCLEOTIDE SEQUENCE</scope>
</reference>
<evidence type="ECO:0000256" key="6">
    <source>
        <dbReference type="ARBA" id="ARBA00023002"/>
    </source>
</evidence>
<protein>
    <submittedName>
        <fullName evidence="9">Uncharacterized protein</fullName>
    </submittedName>
</protein>
<evidence type="ECO:0000313" key="9">
    <source>
        <dbReference type="EMBL" id="KAG6462344.1"/>
    </source>
</evidence>
<evidence type="ECO:0000256" key="4">
    <source>
        <dbReference type="ARBA" id="ARBA00022630"/>
    </source>
</evidence>
<sequence length="754" mass="83665">MDRIYFKVNGVERSVGCEVSSDLTLVDYLRDWLELRGTKYMCREGGCGACIVAASKCPGAPVQAVNSCLVSVTSCQGWEITTIEEVGNRKKGYHELQKTLADSNGSQCGYCSPAWVMAMYSLIQEKKDITMLEIEQSFGSNVCRCTGYRPILEALKKFAIDAPKDKKITDIEYLNICNRTGQHCFKATCNENEWCMISADDVKPPHILKIKLKDGKNWYRVCQVNDIFNILNKIGYESYMLVSGNTAKGAYPILAYPQHLIDISAVEELKTYKIDQNLIIGAGLTLTELRDKFDITSKENYFGYLKTLSKHLKLVAHIPVRNLGSIGGNLMIKHAHNQFSSDLFLLFTTAGAQIVILTSKGVKKTLNMEQFLKEDMKGKVILYVMLPPLSSDYHIVTYKVMPRSQSAHAIVNAGFMYKLDGGGTIKQCRIVYGGLSPVFIKASSTKSYLIGKNLFTNETLQGALNVLEHEIVVTNSPPEPSVEYRKQLALGLFYKSVLSLCPTNILGSQYRSGATKIHETRPVSESRQVFDTNTDLWPLNQPIPKVDALVQCAGEAKYVDDIPTITDEVHAALVLSTVAVGDIVDIDASAALEMPGVIAFYSAKDIPGQNTFTPTGFTLYLADEEIFCSGKVKYYNQPIGMIVAETPSIAKRAAKLVQATYRNVKKPILDIKDAKKDSKRNTSYLSVQAATKGSDIKKVIKGENVIYAQYHYMMETLACVTTPTEEGLALYLTTHWIDGTQMVLSRALNLKCNK</sequence>
<dbReference type="PANTHER" id="PTHR11908:SF132">
    <property type="entry name" value="ALDEHYDE OXIDASE 1-RELATED"/>
    <property type="match status" value="1"/>
</dbReference>
<evidence type="ECO:0000256" key="2">
    <source>
        <dbReference type="ARBA" id="ARBA00001974"/>
    </source>
</evidence>
<dbReference type="GO" id="GO:0051537">
    <property type="term" value="F:2 iron, 2 sulfur cluster binding"/>
    <property type="evidence" value="ECO:0007669"/>
    <property type="project" value="InterPro"/>
</dbReference>
<feature type="domain" description="2Fe-2S ferredoxin-type" evidence="7">
    <location>
        <begin position="2"/>
        <end position="86"/>
    </location>
</feature>
<evidence type="ECO:0000259" key="7">
    <source>
        <dbReference type="PROSITE" id="PS51085"/>
    </source>
</evidence>
<dbReference type="Pfam" id="PF00941">
    <property type="entry name" value="FAD_binding_5"/>
    <property type="match status" value="1"/>
</dbReference>
<feature type="domain" description="FAD-binding PCMH-type" evidence="8">
    <location>
        <begin position="211"/>
        <end position="391"/>
    </location>
</feature>
<dbReference type="EMBL" id="JH668834">
    <property type="protein sequence ID" value="KAG6462344.1"/>
    <property type="molecule type" value="Genomic_DNA"/>
</dbReference>
<keyword evidence="5" id="KW-0274">FAD</keyword>
<dbReference type="PROSITE" id="PS51085">
    <property type="entry name" value="2FE2S_FER_2"/>
    <property type="match status" value="1"/>
</dbReference>
<dbReference type="PANTHER" id="PTHR11908">
    <property type="entry name" value="XANTHINE DEHYDROGENASE"/>
    <property type="match status" value="1"/>
</dbReference>
<keyword evidence="10" id="KW-1185">Reference proteome</keyword>
<evidence type="ECO:0000256" key="3">
    <source>
        <dbReference type="ARBA" id="ARBA00022505"/>
    </source>
</evidence>
<comment type="cofactor">
    <cofactor evidence="1">
        <name>Mo-molybdopterin</name>
        <dbReference type="ChEBI" id="CHEBI:71302"/>
    </cofactor>
</comment>
<keyword evidence="3" id="KW-0500">Molybdenum</keyword>
<dbReference type="PROSITE" id="PS51387">
    <property type="entry name" value="FAD_PCMH"/>
    <property type="match status" value="1"/>
</dbReference>
<dbReference type="GO" id="GO:0005506">
    <property type="term" value="F:iron ion binding"/>
    <property type="evidence" value="ECO:0007669"/>
    <property type="project" value="InterPro"/>
</dbReference>
<keyword evidence="6" id="KW-0560">Oxidoreductase</keyword>
<reference evidence="9" key="1">
    <citation type="journal article" date="2016" name="Insect Biochem. Mol. Biol.">
        <title>Multifaceted biological insights from a draft genome sequence of the tobacco hornworm moth, Manduca sexta.</title>
        <authorList>
            <person name="Kanost M.R."/>
            <person name="Arrese E.L."/>
            <person name="Cao X."/>
            <person name="Chen Y.R."/>
            <person name="Chellapilla S."/>
            <person name="Goldsmith M.R."/>
            <person name="Grosse-Wilde E."/>
            <person name="Heckel D.G."/>
            <person name="Herndon N."/>
            <person name="Jiang H."/>
            <person name="Papanicolaou A."/>
            <person name="Qu J."/>
            <person name="Soulages J.L."/>
            <person name="Vogel H."/>
            <person name="Walters J."/>
            <person name="Waterhouse R.M."/>
            <person name="Ahn S.J."/>
            <person name="Almeida F.C."/>
            <person name="An C."/>
            <person name="Aqrawi P."/>
            <person name="Bretschneider A."/>
            <person name="Bryant W.B."/>
            <person name="Bucks S."/>
            <person name="Chao H."/>
            <person name="Chevignon G."/>
            <person name="Christen J.M."/>
            <person name="Clarke D.F."/>
            <person name="Dittmer N.T."/>
            <person name="Ferguson L.C.F."/>
            <person name="Garavelou S."/>
            <person name="Gordon K.H.J."/>
            <person name="Gunaratna R.T."/>
            <person name="Han Y."/>
            <person name="Hauser F."/>
            <person name="He Y."/>
            <person name="Heidel-Fischer H."/>
            <person name="Hirsh A."/>
            <person name="Hu Y."/>
            <person name="Jiang H."/>
            <person name="Kalra D."/>
            <person name="Klinner C."/>
            <person name="Konig C."/>
            <person name="Kovar C."/>
            <person name="Kroll A.R."/>
            <person name="Kuwar S.S."/>
            <person name="Lee S.L."/>
            <person name="Lehman R."/>
            <person name="Li K."/>
            <person name="Li Z."/>
            <person name="Liang H."/>
            <person name="Lovelace S."/>
            <person name="Lu Z."/>
            <person name="Mansfield J.H."/>
            <person name="McCulloch K.J."/>
            <person name="Mathew T."/>
            <person name="Morton B."/>
            <person name="Muzny D.M."/>
            <person name="Neunemann D."/>
            <person name="Ongeri F."/>
            <person name="Pauchet Y."/>
            <person name="Pu L.L."/>
            <person name="Pyrousis I."/>
            <person name="Rao X.J."/>
            <person name="Redding A."/>
            <person name="Roesel C."/>
            <person name="Sanchez-Gracia A."/>
            <person name="Schaack S."/>
            <person name="Shukla A."/>
            <person name="Tetreau G."/>
            <person name="Wang Y."/>
            <person name="Xiong G.H."/>
            <person name="Traut W."/>
            <person name="Walsh T.K."/>
            <person name="Worley K.C."/>
            <person name="Wu D."/>
            <person name="Wu W."/>
            <person name="Wu Y.Q."/>
            <person name="Zhang X."/>
            <person name="Zou Z."/>
            <person name="Zucker H."/>
            <person name="Briscoe A.D."/>
            <person name="Burmester T."/>
            <person name="Clem R.J."/>
            <person name="Feyereisen R."/>
            <person name="Grimmelikhuijzen C.J.P."/>
            <person name="Hamodrakas S.J."/>
            <person name="Hansson B.S."/>
            <person name="Huguet E."/>
            <person name="Jermiin L.S."/>
            <person name="Lan Q."/>
            <person name="Lehman H.K."/>
            <person name="Lorenzen M."/>
            <person name="Merzendorfer H."/>
            <person name="Michalopoulos I."/>
            <person name="Morton D.B."/>
            <person name="Muthukrishnan S."/>
            <person name="Oakeshott J.G."/>
            <person name="Palmer W."/>
            <person name="Park Y."/>
            <person name="Passarelli A.L."/>
            <person name="Rozas J."/>
            <person name="Schwartz L.M."/>
            <person name="Smith W."/>
            <person name="Southgate A."/>
            <person name="Vilcinskas A."/>
            <person name="Vogt R."/>
            <person name="Wang P."/>
            <person name="Werren J."/>
            <person name="Yu X.Q."/>
            <person name="Zhou J.J."/>
            <person name="Brown S.J."/>
            <person name="Scherer S.E."/>
            <person name="Richards S."/>
            <person name="Blissard G.W."/>
        </authorList>
    </citation>
    <scope>NUCLEOTIDE SEQUENCE</scope>
</reference>
<comment type="cofactor">
    <cofactor evidence="2">
        <name>FAD</name>
        <dbReference type="ChEBI" id="CHEBI:57692"/>
    </cofactor>
</comment>
<dbReference type="AlphaFoldDB" id="A0A921ZR34"/>
<evidence type="ECO:0000256" key="5">
    <source>
        <dbReference type="ARBA" id="ARBA00022827"/>
    </source>
</evidence>
<dbReference type="PROSITE" id="PS00197">
    <property type="entry name" value="2FE2S_FER_1"/>
    <property type="match status" value="1"/>
</dbReference>
<evidence type="ECO:0000313" key="10">
    <source>
        <dbReference type="Proteomes" id="UP000791440"/>
    </source>
</evidence>
<evidence type="ECO:0000256" key="1">
    <source>
        <dbReference type="ARBA" id="ARBA00001924"/>
    </source>
</evidence>
<dbReference type="FunFam" id="3.30.390.50:FF:000003">
    <property type="entry name" value="Aldehyde oxidase1"/>
    <property type="match status" value="1"/>
</dbReference>
<gene>
    <name evidence="9" type="ORF">O3G_MSEX013203</name>
</gene>
<accession>A0A921ZR34</accession>
<organism evidence="9 10">
    <name type="scientific">Manduca sexta</name>
    <name type="common">Tobacco hawkmoth</name>
    <name type="synonym">Tobacco hornworm</name>
    <dbReference type="NCBI Taxonomy" id="7130"/>
    <lineage>
        <taxon>Eukaryota</taxon>
        <taxon>Metazoa</taxon>
        <taxon>Ecdysozoa</taxon>
        <taxon>Arthropoda</taxon>
        <taxon>Hexapoda</taxon>
        <taxon>Insecta</taxon>
        <taxon>Pterygota</taxon>
        <taxon>Neoptera</taxon>
        <taxon>Endopterygota</taxon>
        <taxon>Lepidoptera</taxon>
        <taxon>Glossata</taxon>
        <taxon>Ditrysia</taxon>
        <taxon>Bombycoidea</taxon>
        <taxon>Sphingidae</taxon>
        <taxon>Sphinginae</taxon>
        <taxon>Sphingini</taxon>
        <taxon>Manduca</taxon>
    </lineage>
</organism>
<dbReference type="SMART" id="SM01008">
    <property type="entry name" value="Ald_Xan_dh_C"/>
    <property type="match status" value="1"/>
</dbReference>
<dbReference type="GO" id="GO:0071949">
    <property type="term" value="F:FAD binding"/>
    <property type="evidence" value="ECO:0007669"/>
    <property type="project" value="InterPro"/>
</dbReference>
<dbReference type="InterPro" id="IPR016208">
    <property type="entry name" value="Ald_Oxase/xanthine_DH-like"/>
</dbReference>
<dbReference type="InterPro" id="IPR016166">
    <property type="entry name" value="FAD-bd_PCMH"/>
</dbReference>
<dbReference type="Pfam" id="PF01315">
    <property type="entry name" value="Ald_Xan_dh_C"/>
    <property type="match status" value="1"/>
</dbReference>
<dbReference type="InterPro" id="IPR002888">
    <property type="entry name" value="2Fe-2S-bd"/>
</dbReference>
<dbReference type="Proteomes" id="UP000791440">
    <property type="component" value="Unassembled WGS sequence"/>
</dbReference>
<name>A0A921ZR34_MANSE</name>
<dbReference type="Pfam" id="PF01799">
    <property type="entry name" value="Fer2_2"/>
    <property type="match status" value="1"/>
</dbReference>
<evidence type="ECO:0000259" key="8">
    <source>
        <dbReference type="PROSITE" id="PS51387"/>
    </source>
</evidence>
<dbReference type="InterPro" id="IPR000674">
    <property type="entry name" value="Ald_Oxase/Xan_DH_a/b"/>
</dbReference>
<dbReference type="GO" id="GO:0016491">
    <property type="term" value="F:oxidoreductase activity"/>
    <property type="evidence" value="ECO:0007669"/>
    <property type="project" value="UniProtKB-KW"/>
</dbReference>
<dbReference type="FunFam" id="3.90.1170.50:FF:000003">
    <property type="entry name" value="Aldehyde oxidase"/>
    <property type="match status" value="1"/>
</dbReference>
<dbReference type="InterPro" id="IPR006058">
    <property type="entry name" value="2Fe2S_fd_BS"/>
</dbReference>
<dbReference type="InterPro" id="IPR002346">
    <property type="entry name" value="Mopterin_DH_FAD-bd"/>
</dbReference>
<dbReference type="SMART" id="SM01092">
    <property type="entry name" value="CO_deh_flav_C"/>
    <property type="match status" value="1"/>
</dbReference>
<dbReference type="InterPro" id="IPR001041">
    <property type="entry name" value="2Fe-2S_ferredoxin-type"/>
</dbReference>
<dbReference type="CDD" id="cd00207">
    <property type="entry name" value="fer2"/>
    <property type="match status" value="1"/>
</dbReference>
<dbReference type="Pfam" id="PF00111">
    <property type="entry name" value="Fer2"/>
    <property type="match status" value="1"/>
</dbReference>
<dbReference type="InterPro" id="IPR005107">
    <property type="entry name" value="CO_DH_flav_C"/>
</dbReference>
<proteinExistence type="predicted"/>